<dbReference type="Pfam" id="PF00035">
    <property type="entry name" value="dsrm"/>
    <property type="match status" value="1"/>
</dbReference>
<comment type="subunit">
    <text evidence="4 15">Homodimer.</text>
</comment>
<evidence type="ECO:0000256" key="11">
    <source>
        <dbReference type="ARBA" id="ARBA00022759"/>
    </source>
</evidence>
<evidence type="ECO:0000256" key="4">
    <source>
        <dbReference type="ARBA" id="ARBA00011738"/>
    </source>
</evidence>
<evidence type="ECO:0000259" key="17">
    <source>
        <dbReference type="PROSITE" id="PS50142"/>
    </source>
</evidence>
<dbReference type="InterPro" id="IPR036389">
    <property type="entry name" value="RNase_III_sf"/>
</dbReference>
<dbReference type="GO" id="GO:0010468">
    <property type="term" value="P:regulation of gene expression"/>
    <property type="evidence" value="ECO:0007669"/>
    <property type="project" value="TreeGrafter"/>
</dbReference>
<dbReference type="Pfam" id="PF14622">
    <property type="entry name" value="Ribonucleas_3_3"/>
    <property type="match status" value="1"/>
</dbReference>
<dbReference type="GO" id="GO:0006397">
    <property type="term" value="P:mRNA processing"/>
    <property type="evidence" value="ECO:0007669"/>
    <property type="project" value="UniProtKB-UniRule"/>
</dbReference>
<evidence type="ECO:0000256" key="6">
    <source>
        <dbReference type="ARBA" id="ARBA00022552"/>
    </source>
</evidence>
<dbReference type="CDD" id="cd10845">
    <property type="entry name" value="DSRM_RNAse_III_family"/>
    <property type="match status" value="1"/>
</dbReference>
<evidence type="ECO:0000256" key="12">
    <source>
        <dbReference type="ARBA" id="ARBA00022801"/>
    </source>
</evidence>
<dbReference type="GO" id="GO:0042802">
    <property type="term" value="F:identical protein binding"/>
    <property type="evidence" value="ECO:0007669"/>
    <property type="project" value="UniProtKB-ARBA"/>
</dbReference>
<evidence type="ECO:0000256" key="1">
    <source>
        <dbReference type="ARBA" id="ARBA00000109"/>
    </source>
</evidence>
<evidence type="ECO:0000313" key="18">
    <source>
        <dbReference type="EMBL" id="BBP00229.1"/>
    </source>
</evidence>
<evidence type="ECO:0000259" key="16">
    <source>
        <dbReference type="PROSITE" id="PS50137"/>
    </source>
</evidence>
<evidence type="ECO:0000256" key="10">
    <source>
        <dbReference type="ARBA" id="ARBA00022723"/>
    </source>
</evidence>
<dbReference type="PANTHER" id="PTHR11207:SF0">
    <property type="entry name" value="RIBONUCLEASE 3"/>
    <property type="match status" value="1"/>
</dbReference>
<dbReference type="InterPro" id="IPR011907">
    <property type="entry name" value="RNase_III"/>
</dbReference>
<protein>
    <recommendedName>
        <fullName evidence="15">Ribonuclease 3</fullName>
        <ecNumber evidence="15">3.1.26.3</ecNumber>
    </recommendedName>
    <alternativeName>
        <fullName evidence="15">Ribonuclease III</fullName>
        <shortName evidence="15">RNase III</shortName>
    </alternativeName>
</protein>
<dbReference type="Proteomes" id="UP000463939">
    <property type="component" value="Chromosome"/>
</dbReference>
<dbReference type="GO" id="GO:0008033">
    <property type="term" value="P:tRNA processing"/>
    <property type="evidence" value="ECO:0007669"/>
    <property type="project" value="UniProtKB-KW"/>
</dbReference>
<reference evidence="19" key="1">
    <citation type="submission" date="2019-11" db="EMBL/GenBank/DDBJ databases">
        <title>Isolation and characterization of a novel species in the genus Sulfuriferula.</title>
        <authorList>
            <person name="Mochizuki J."/>
            <person name="Kojima H."/>
            <person name="Fukui M."/>
        </authorList>
    </citation>
    <scope>NUCLEOTIDE SEQUENCE [LARGE SCALE GENOMIC DNA]</scope>
    <source>
        <strain evidence="19">SGTM</strain>
    </source>
</reference>
<keyword evidence="5 15" id="KW-0963">Cytoplasm</keyword>
<dbReference type="PANTHER" id="PTHR11207">
    <property type="entry name" value="RIBONUCLEASE III"/>
    <property type="match status" value="1"/>
</dbReference>
<comment type="similarity">
    <text evidence="3">Belongs to the ribonuclease III family.</text>
</comment>
<feature type="domain" description="DRBM" evidence="16">
    <location>
        <begin position="155"/>
        <end position="225"/>
    </location>
</feature>
<dbReference type="CDD" id="cd00593">
    <property type="entry name" value="RIBOc"/>
    <property type="match status" value="1"/>
</dbReference>
<keyword evidence="9 15" id="KW-0540">Nuclease</keyword>
<evidence type="ECO:0000313" key="19">
    <source>
        <dbReference type="Proteomes" id="UP000463939"/>
    </source>
</evidence>
<feature type="binding site" evidence="15">
    <location>
        <position position="117"/>
    </location>
    <ligand>
        <name>Mg(2+)</name>
        <dbReference type="ChEBI" id="CHEBI:18420"/>
    </ligand>
</feature>
<dbReference type="FunFam" id="3.30.160.20:FF:000003">
    <property type="entry name" value="Ribonuclease 3"/>
    <property type="match status" value="1"/>
</dbReference>
<keyword evidence="19" id="KW-1185">Reference proteome</keyword>
<dbReference type="SUPFAM" id="SSF54768">
    <property type="entry name" value="dsRNA-binding domain-like"/>
    <property type="match status" value="1"/>
</dbReference>
<gene>
    <name evidence="15" type="primary">rnc</name>
    <name evidence="18" type="ORF">SFSGTM_09370</name>
</gene>
<dbReference type="GO" id="GO:0019843">
    <property type="term" value="F:rRNA binding"/>
    <property type="evidence" value="ECO:0007669"/>
    <property type="project" value="UniProtKB-KW"/>
</dbReference>
<keyword evidence="12 15" id="KW-0378">Hydrolase</keyword>
<dbReference type="EMBL" id="AP021881">
    <property type="protein sequence ID" value="BBP00229.1"/>
    <property type="molecule type" value="Genomic_DNA"/>
</dbReference>
<name>A0A809REM3_9PROT</name>
<dbReference type="InterPro" id="IPR014720">
    <property type="entry name" value="dsRBD_dom"/>
</dbReference>
<feature type="active site" evidence="15">
    <location>
        <position position="117"/>
    </location>
</feature>
<dbReference type="SUPFAM" id="SSF69065">
    <property type="entry name" value="RNase III domain-like"/>
    <property type="match status" value="1"/>
</dbReference>
<evidence type="ECO:0000256" key="8">
    <source>
        <dbReference type="ARBA" id="ARBA00022694"/>
    </source>
</evidence>
<dbReference type="SMART" id="SM00535">
    <property type="entry name" value="RIBOc"/>
    <property type="match status" value="1"/>
</dbReference>
<dbReference type="Gene3D" id="1.10.1520.10">
    <property type="entry name" value="Ribonuclease III domain"/>
    <property type="match status" value="1"/>
</dbReference>
<dbReference type="Gene3D" id="3.30.160.20">
    <property type="match status" value="1"/>
</dbReference>
<dbReference type="NCBIfam" id="TIGR02191">
    <property type="entry name" value="RNaseIII"/>
    <property type="match status" value="1"/>
</dbReference>
<evidence type="ECO:0000256" key="7">
    <source>
        <dbReference type="ARBA" id="ARBA00022664"/>
    </source>
</evidence>
<keyword evidence="7 15" id="KW-0507">mRNA processing</keyword>
<accession>A0A809REM3</accession>
<organism evidence="18 19">
    <name type="scientific">Sulfuriferula nivalis</name>
    <dbReference type="NCBI Taxonomy" id="2675298"/>
    <lineage>
        <taxon>Bacteria</taxon>
        <taxon>Pseudomonadati</taxon>
        <taxon>Pseudomonadota</taxon>
        <taxon>Betaproteobacteria</taxon>
        <taxon>Nitrosomonadales</taxon>
        <taxon>Sulfuricellaceae</taxon>
        <taxon>Sulfuriferula</taxon>
    </lineage>
</organism>
<dbReference type="AlphaFoldDB" id="A0A809REM3"/>
<dbReference type="EC" id="3.1.26.3" evidence="15"/>
<evidence type="ECO:0000256" key="2">
    <source>
        <dbReference type="ARBA" id="ARBA00004496"/>
    </source>
</evidence>
<dbReference type="PROSITE" id="PS50142">
    <property type="entry name" value="RNASE_3_2"/>
    <property type="match status" value="1"/>
</dbReference>
<keyword evidence="11 15" id="KW-0255">Endonuclease</keyword>
<evidence type="ECO:0000256" key="13">
    <source>
        <dbReference type="ARBA" id="ARBA00022842"/>
    </source>
</evidence>
<comment type="cofactor">
    <cofactor evidence="15">
        <name>Mg(2+)</name>
        <dbReference type="ChEBI" id="CHEBI:18420"/>
    </cofactor>
</comment>
<dbReference type="FunFam" id="1.10.1520.10:FF:000001">
    <property type="entry name" value="Ribonuclease 3"/>
    <property type="match status" value="1"/>
</dbReference>
<comment type="subcellular location">
    <subcellularLocation>
        <location evidence="2 15">Cytoplasm</location>
    </subcellularLocation>
</comment>
<evidence type="ECO:0000256" key="9">
    <source>
        <dbReference type="ARBA" id="ARBA00022722"/>
    </source>
</evidence>
<dbReference type="GO" id="GO:0006364">
    <property type="term" value="P:rRNA processing"/>
    <property type="evidence" value="ECO:0007669"/>
    <property type="project" value="UniProtKB-UniRule"/>
</dbReference>
<dbReference type="InterPro" id="IPR000999">
    <property type="entry name" value="RNase_III_dom"/>
</dbReference>
<dbReference type="HAMAP" id="MF_00104">
    <property type="entry name" value="RNase_III"/>
    <property type="match status" value="1"/>
</dbReference>
<dbReference type="PROSITE" id="PS00517">
    <property type="entry name" value="RNASE_3_1"/>
    <property type="match status" value="1"/>
</dbReference>
<dbReference type="GO" id="GO:0004525">
    <property type="term" value="F:ribonuclease III activity"/>
    <property type="evidence" value="ECO:0007669"/>
    <property type="project" value="UniProtKB-UniRule"/>
</dbReference>
<evidence type="ECO:0000256" key="5">
    <source>
        <dbReference type="ARBA" id="ARBA00022490"/>
    </source>
</evidence>
<comment type="catalytic activity">
    <reaction evidence="1 15">
        <text>Endonucleolytic cleavage to 5'-phosphomonoester.</text>
        <dbReference type="EC" id="3.1.26.3"/>
    </reaction>
</comment>
<evidence type="ECO:0000256" key="14">
    <source>
        <dbReference type="ARBA" id="ARBA00022884"/>
    </source>
</evidence>
<comment type="function">
    <text evidence="15">Digests double-stranded RNA. Involved in the processing of primary rRNA transcript to yield the immediate precursors to the large and small rRNAs (23S and 16S). Processes some mRNAs, and tRNAs when they are encoded in the rRNA operon. Processes pre-crRNA and tracrRNA of type II CRISPR loci if present in the organism.</text>
</comment>
<evidence type="ECO:0000256" key="15">
    <source>
        <dbReference type="HAMAP-Rule" id="MF_00104"/>
    </source>
</evidence>
<keyword evidence="10 15" id="KW-0479">Metal-binding</keyword>
<keyword evidence="13 15" id="KW-0460">Magnesium</keyword>
<sequence length="225" mass="24630">MAHPDLHPVERALGYTFKQPQLLVQALTHRSFSTPHNERLEFLGDSVLNCAIAQQLYSHFPDLPEGVLSRLRSNLVRQQTLHEIATALALGEHLRLGDGEVKSGGRNRPSILADAVESLFGAILLDSNFDQAQLIIQQLYAKRIAAIDPATPAKDPKTLLQEALQSRHLPLPHYELINATGHAHEQIFSISCNIPALSILTTGTANSRRAAEQAAAQSAYEALSK</sequence>
<keyword evidence="6 15" id="KW-0698">rRNA processing</keyword>
<dbReference type="GO" id="GO:0005737">
    <property type="term" value="C:cytoplasm"/>
    <property type="evidence" value="ECO:0007669"/>
    <property type="project" value="UniProtKB-SubCell"/>
</dbReference>
<dbReference type="SMART" id="SM00358">
    <property type="entry name" value="DSRM"/>
    <property type="match status" value="1"/>
</dbReference>
<feature type="binding site" evidence="15">
    <location>
        <position position="114"/>
    </location>
    <ligand>
        <name>Mg(2+)</name>
        <dbReference type="ChEBI" id="CHEBI:18420"/>
    </ligand>
</feature>
<feature type="active site" evidence="15">
    <location>
        <position position="45"/>
    </location>
</feature>
<proteinExistence type="inferred from homology"/>
<dbReference type="GO" id="GO:0046872">
    <property type="term" value="F:metal ion binding"/>
    <property type="evidence" value="ECO:0007669"/>
    <property type="project" value="UniProtKB-KW"/>
</dbReference>
<keyword evidence="8 15" id="KW-0819">tRNA processing</keyword>
<feature type="domain" description="RNase III" evidence="17">
    <location>
        <begin position="6"/>
        <end position="128"/>
    </location>
</feature>
<dbReference type="PROSITE" id="PS50137">
    <property type="entry name" value="DS_RBD"/>
    <property type="match status" value="1"/>
</dbReference>
<evidence type="ECO:0000256" key="3">
    <source>
        <dbReference type="ARBA" id="ARBA00010183"/>
    </source>
</evidence>
<dbReference type="KEGG" id="sniv:SFSGTM_09370"/>
<feature type="binding site" evidence="15">
    <location>
        <position position="41"/>
    </location>
    <ligand>
        <name>Mg(2+)</name>
        <dbReference type="ChEBI" id="CHEBI:18420"/>
    </ligand>
</feature>
<dbReference type="GO" id="GO:0003725">
    <property type="term" value="F:double-stranded RNA binding"/>
    <property type="evidence" value="ECO:0007669"/>
    <property type="project" value="TreeGrafter"/>
</dbReference>
<keyword evidence="14 15" id="KW-0694">RNA-binding</keyword>
<keyword evidence="15" id="KW-0699">rRNA-binding</keyword>